<feature type="domain" description="NADH-quinone oxidoreductase subunit D" evidence="2">
    <location>
        <begin position="114"/>
        <end position="218"/>
    </location>
</feature>
<dbReference type="PANTHER" id="PTHR11993:SF10">
    <property type="entry name" value="NADH DEHYDROGENASE [UBIQUINONE] IRON-SULFUR PROTEIN 2, MITOCHONDRIAL"/>
    <property type="match status" value="1"/>
</dbReference>
<dbReference type="InterPro" id="IPR022885">
    <property type="entry name" value="NDH1_su_D/H"/>
</dbReference>
<dbReference type="EMBL" id="UINC01049990">
    <property type="protein sequence ID" value="SVB62423.1"/>
    <property type="molecule type" value="Genomic_DNA"/>
</dbReference>
<organism evidence="3">
    <name type="scientific">marine metagenome</name>
    <dbReference type="NCBI Taxonomy" id="408172"/>
    <lineage>
        <taxon>unclassified sequences</taxon>
        <taxon>metagenomes</taxon>
        <taxon>ecological metagenomes</taxon>
    </lineage>
</organism>
<dbReference type="SUPFAM" id="SSF56762">
    <property type="entry name" value="HydB/Nqo4-like"/>
    <property type="match status" value="1"/>
</dbReference>
<feature type="non-terminal residue" evidence="3">
    <location>
        <position position="218"/>
    </location>
</feature>
<dbReference type="InterPro" id="IPR029014">
    <property type="entry name" value="NiFe-Hase_large"/>
</dbReference>
<dbReference type="GO" id="GO:0051287">
    <property type="term" value="F:NAD binding"/>
    <property type="evidence" value="ECO:0007669"/>
    <property type="project" value="InterPro"/>
</dbReference>
<accession>A0A382FJN1</accession>
<evidence type="ECO:0000313" key="3">
    <source>
        <dbReference type="EMBL" id="SVB62423.1"/>
    </source>
</evidence>
<gene>
    <name evidence="3" type="ORF">METZ01_LOCUS215277</name>
</gene>
<dbReference type="GO" id="GO:0016651">
    <property type="term" value="F:oxidoreductase activity, acting on NAD(P)H"/>
    <property type="evidence" value="ECO:0007669"/>
    <property type="project" value="InterPro"/>
</dbReference>
<evidence type="ECO:0000259" key="2">
    <source>
        <dbReference type="Pfam" id="PF00346"/>
    </source>
</evidence>
<protein>
    <recommendedName>
        <fullName evidence="2">NADH-quinone oxidoreductase subunit D domain-containing protein</fullName>
    </recommendedName>
</protein>
<proteinExistence type="predicted"/>
<keyword evidence="1" id="KW-0812">Transmembrane</keyword>
<dbReference type="GO" id="GO:0048038">
    <property type="term" value="F:quinone binding"/>
    <property type="evidence" value="ECO:0007669"/>
    <property type="project" value="InterPro"/>
</dbReference>
<reference evidence="3" key="1">
    <citation type="submission" date="2018-05" db="EMBL/GenBank/DDBJ databases">
        <authorList>
            <person name="Lanie J.A."/>
            <person name="Ng W.-L."/>
            <person name="Kazmierczak K.M."/>
            <person name="Andrzejewski T.M."/>
            <person name="Davidsen T.M."/>
            <person name="Wayne K.J."/>
            <person name="Tettelin H."/>
            <person name="Glass J.I."/>
            <person name="Rusch D."/>
            <person name="Podicherti R."/>
            <person name="Tsui H.-C.T."/>
            <person name="Winkler M.E."/>
        </authorList>
    </citation>
    <scope>NUCLEOTIDE SEQUENCE</scope>
</reference>
<dbReference type="AlphaFoldDB" id="A0A382FJN1"/>
<dbReference type="Pfam" id="PF00346">
    <property type="entry name" value="Complex1_49kDa"/>
    <property type="match status" value="1"/>
</dbReference>
<sequence>MVLNIGPQHPSTHGVLRLKVKTDGEIISEITPVIGYLHRCFEKHCENVTYEQVIPFTDRCDYLAAMANNFGYVVAVEELMEIKIPEKVEYIRVIMAELQRIASHLLALGVYGLDIGAFTPFLFMLRDRERILDMFEMTCGARLLYNYMWIGGVSHDLPKGFVESAFQFLDYFEPKIEEYNNLLTYNKIFIERTADIGVLPADVAISYGVSGPNLRASG</sequence>
<dbReference type="PANTHER" id="PTHR11993">
    <property type="entry name" value="NADH-UBIQUINONE OXIDOREDUCTASE 49 KDA SUBUNIT"/>
    <property type="match status" value="1"/>
</dbReference>
<dbReference type="Gene3D" id="1.10.645.10">
    <property type="entry name" value="Cytochrome-c3 Hydrogenase, chain B"/>
    <property type="match status" value="1"/>
</dbReference>
<keyword evidence="1" id="KW-0472">Membrane</keyword>
<dbReference type="InterPro" id="IPR001135">
    <property type="entry name" value="NADH_Q_OxRdtase_suD"/>
</dbReference>
<evidence type="ECO:0000256" key="1">
    <source>
        <dbReference type="SAM" id="Phobius"/>
    </source>
</evidence>
<feature type="transmembrane region" description="Helical" evidence="1">
    <location>
        <begin position="105"/>
        <end position="125"/>
    </location>
</feature>
<name>A0A382FJN1_9ZZZZ</name>
<keyword evidence="1" id="KW-1133">Transmembrane helix</keyword>